<dbReference type="Proteomes" id="UP000036681">
    <property type="component" value="Unplaced"/>
</dbReference>
<dbReference type="PANTHER" id="PTHR24322">
    <property type="entry name" value="PKSB"/>
    <property type="match status" value="1"/>
</dbReference>
<evidence type="ECO:0000313" key="1">
    <source>
        <dbReference type="Proteomes" id="UP000036681"/>
    </source>
</evidence>
<evidence type="ECO:0000313" key="2">
    <source>
        <dbReference type="WBParaSite" id="ALUE_0001831501-mRNA-1"/>
    </source>
</evidence>
<dbReference type="AlphaFoldDB" id="A0A0M3IIF0"/>
<protein>
    <submittedName>
        <fullName evidence="2">ADH_zinc_N domain-containing protein</fullName>
    </submittedName>
</protein>
<reference evidence="2" key="1">
    <citation type="submission" date="2017-02" db="UniProtKB">
        <authorList>
            <consortium name="WormBaseParasite"/>
        </authorList>
    </citation>
    <scope>IDENTIFICATION</scope>
</reference>
<accession>A0A0M3IIF0</accession>
<dbReference type="Gene3D" id="3.40.50.720">
    <property type="entry name" value="NAD(P)-binding Rossmann-like Domain"/>
    <property type="match status" value="1"/>
</dbReference>
<dbReference type="Pfam" id="PF00106">
    <property type="entry name" value="adh_short"/>
    <property type="match status" value="1"/>
</dbReference>
<dbReference type="SUPFAM" id="SSF51735">
    <property type="entry name" value="NAD(P)-binding Rossmann-fold domains"/>
    <property type="match status" value="1"/>
</dbReference>
<dbReference type="InterPro" id="IPR002347">
    <property type="entry name" value="SDR_fam"/>
</dbReference>
<dbReference type="GO" id="GO:0005811">
    <property type="term" value="C:lipid droplet"/>
    <property type="evidence" value="ECO:0007669"/>
    <property type="project" value="TreeGrafter"/>
</dbReference>
<name>A0A0M3IIF0_ASCLU</name>
<organism evidence="1 2">
    <name type="scientific">Ascaris lumbricoides</name>
    <name type="common">Giant roundworm</name>
    <dbReference type="NCBI Taxonomy" id="6252"/>
    <lineage>
        <taxon>Eukaryota</taxon>
        <taxon>Metazoa</taxon>
        <taxon>Ecdysozoa</taxon>
        <taxon>Nematoda</taxon>
        <taxon>Chromadorea</taxon>
        <taxon>Rhabditida</taxon>
        <taxon>Spirurina</taxon>
        <taxon>Ascaridomorpha</taxon>
        <taxon>Ascaridoidea</taxon>
        <taxon>Ascarididae</taxon>
        <taxon>Ascaris</taxon>
    </lineage>
</organism>
<sequence>MLLGCTKALLPTGVLPRKSVAGEVVLITGSGSGLGRLMAIEFGKLKARLVLWDVDEKKNLETKKALEDNGVEDRHLVCIQDVVIIR</sequence>
<keyword evidence="1" id="KW-1185">Reference proteome</keyword>
<dbReference type="WBParaSite" id="ALUE_0001831501-mRNA-1">
    <property type="protein sequence ID" value="ALUE_0001831501-mRNA-1"/>
    <property type="gene ID" value="ALUE_0001831501"/>
</dbReference>
<dbReference type="PANTHER" id="PTHR24322:SF742">
    <property type="entry name" value="PROTEIN DHS-3"/>
    <property type="match status" value="1"/>
</dbReference>
<dbReference type="InterPro" id="IPR036291">
    <property type="entry name" value="NAD(P)-bd_dom_sf"/>
</dbReference>
<dbReference type="GO" id="GO:0016616">
    <property type="term" value="F:oxidoreductase activity, acting on the CH-OH group of donors, NAD or NADP as acceptor"/>
    <property type="evidence" value="ECO:0007669"/>
    <property type="project" value="TreeGrafter"/>
</dbReference>
<proteinExistence type="predicted"/>